<feature type="region of interest" description="Disordered" evidence="1">
    <location>
        <begin position="254"/>
        <end position="291"/>
    </location>
</feature>
<proteinExistence type="predicted"/>
<evidence type="ECO:0000256" key="1">
    <source>
        <dbReference type="SAM" id="MobiDB-lite"/>
    </source>
</evidence>
<feature type="compositionally biased region" description="Basic and acidic residues" evidence="1">
    <location>
        <begin position="429"/>
        <end position="459"/>
    </location>
</feature>
<feature type="compositionally biased region" description="Polar residues" evidence="1">
    <location>
        <begin position="385"/>
        <end position="399"/>
    </location>
</feature>
<feature type="region of interest" description="Disordered" evidence="1">
    <location>
        <begin position="428"/>
        <end position="487"/>
    </location>
</feature>
<feature type="region of interest" description="Disordered" evidence="1">
    <location>
        <begin position="307"/>
        <end position="333"/>
    </location>
</feature>
<protein>
    <submittedName>
        <fullName evidence="2">Uncharacterized protein</fullName>
    </submittedName>
</protein>
<reference evidence="2 3" key="1">
    <citation type="submission" date="2024-07" db="EMBL/GenBank/DDBJ databases">
        <title>Section-level genome sequencing and comparative genomics of Aspergillus sections Usti and Cavernicolus.</title>
        <authorList>
            <consortium name="Lawrence Berkeley National Laboratory"/>
            <person name="Nybo J.L."/>
            <person name="Vesth T.C."/>
            <person name="Theobald S."/>
            <person name="Frisvad J.C."/>
            <person name="Larsen T.O."/>
            <person name="Kjaerboelling I."/>
            <person name="Rothschild-Mancinelli K."/>
            <person name="Lyhne E.K."/>
            <person name="Kogle M.E."/>
            <person name="Barry K."/>
            <person name="Clum A."/>
            <person name="Na H."/>
            <person name="Ledsgaard L."/>
            <person name="Lin J."/>
            <person name="Lipzen A."/>
            <person name="Kuo A."/>
            <person name="Riley R."/>
            <person name="Mondo S."/>
            <person name="Labutti K."/>
            <person name="Haridas S."/>
            <person name="Pangalinan J."/>
            <person name="Salamov A.A."/>
            <person name="Simmons B.A."/>
            <person name="Magnuson J.K."/>
            <person name="Chen J."/>
            <person name="Drula E."/>
            <person name="Henrissat B."/>
            <person name="Wiebenga A."/>
            <person name="Lubbers R.J."/>
            <person name="Gomes A.C."/>
            <person name="Macurrencykelacurrency M.R."/>
            <person name="Stajich J."/>
            <person name="Grigoriev I.V."/>
            <person name="Mortensen U.H."/>
            <person name="De Vries R.P."/>
            <person name="Baker S.E."/>
            <person name="Andersen M.R."/>
        </authorList>
    </citation>
    <scope>NUCLEOTIDE SEQUENCE [LARGE SCALE GENOMIC DNA]</scope>
    <source>
        <strain evidence="2 3">CBS 449.75</strain>
    </source>
</reference>
<name>A0ABR4LM37_9EURO</name>
<dbReference type="EMBL" id="JBFXLQ010000030">
    <property type="protein sequence ID" value="KAL2865613.1"/>
    <property type="molecule type" value="Genomic_DNA"/>
</dbReference>
<evidence type="ECO:0000313" key="2">
    <source>
        <dbReference type="EMBL" id="KAL2865613.1"/>
    </source>
</evidence>
<accession>A0ABR4LM37</accession>
<gene>
    <name evidence="2" type="ORF">BJX67DRAFT_382579</name>
</gene>
<feature type="region of interest" description="Disordered" evidence="1">
    <location>
        <begin position="140"/>
        <end position="160"/>
    </location>
</feature>
<dbReference type="Proteomes" id="UP001610432">
    <property type="component" value="Unassembled WGS sequence"/>
</dbReference>
<feature type="region of interest" description="Disordered" evidence="1">
    <location>
        <begin position="182"/>
        <end position="208"/>
    </location>
</feature>
<organism evidence="2 3">
    <name type="scientific">Aspergillus lucknowensis</name>
    <dbReference type="NCBI Taxonomy" id="176173"/>
    <lineage>
        <taxon>Eukaryota</taxon>
        <taxon>Fungi</taxon>
        <taxon>Dikarya</taxon>
        <taxon>Ascomycota</taxon>
        <taxon>Pezizomycotina</taxon>
        <taxon>Eurotiomycetes</taxon>
        <taxon>Eurotiomycetidae</taxon>
        <taxon>Eurotiales</taxon>
        <taxon>Aspergillaceae</taxon>
        <taxon>Aspergillus</taxon>
        <taxon>Aspergillus subgen. Nidulantes</taxon>
    </lineage>
</organism>
<feature type="region of interest" description="Disordered" evidence="1">
    <location>
        <begin position="369"/>
        <end position="406"/>
    </location>
</feature>
<feature type="compositionally biased region" description="Low complexity" evidence="1">
    <location>
        <begin position="254"/>
        <end position="270"/>
    </location>
</feature>
<evidence type="ECO:0000313" key="3">
    <source>
        <dbReference type="Proteomes" id="UP001610432"/>
    </source>
</evidence>
<comment type="caution">
    <text evidence="2">The sequence shown here is derived from an EMBL/GenBank/DDBJ whole genome shotgun (WGS) entry which is preliminary data.</text>
</comment>
<dbReference type="RefSeq" id="XP_070884592.1">
    <property type="nucleotide sequence ID" value="XM_071033272.1"/>
</dbReference>
<feature type="compositionally biased region" description="Polar residues" evidence="1">
    <location>
        <begin position="182"/>
        <end position="201"/>
    </location>
</feature>
<feature type="compositionally biased region" description="Polar residues" evidence="1">
    <location>
        <begin position="307"/>
        <end position="326"/>
    </location>
</feature>
<keyword evidence="3" id="KW-1185">Reference proteome</keyword>
<sequence>MDVFLSKKPALKRRASLSLLFGSQKPTFAALNDKPTRYYDFVDAPLPHKPPSLLIDRQDISPELESKIKYACSLLVYRIEQGVPSPPMNEVHRRTTQTIPANPQLDAKYPILKSGSQPSMQVGYDSGIGLTQQPSIQTMRVLNSRSSDPSESRNTRVASVFSNTRTGTSCSNTSVINSTALSCTDSSTQSPKQNELQSMTGDNVLGHAPQQNFDTQAFLTESSAPAAEQNTHDANANKAEDAIEVFLDPNTTNFSTSTLSTHPSPSLGLSRVPANGQNQNQQSKSRDSLSQEHIYPVGLGTSISTLTPTAMEQNPKPNTSHTSHGGSRSIIIDSTGRARLLTPDEECMRNKALQQAVLEKMTPDLIKYTYNPMSGPSAREHNGSKSRSMSNSKTLSDGIQDNDEIRNKTPRFGFSWISKVTAAACKSKQLKENMRRRRVPEEEGEKGSSHQETGSEKSMFRRLGRFAPRGRDESSSAFLSGSGGEGL</sequence>
<dbReference type="GeneID" id="98148344"/>